<evidence type="ECO:0000259" key="7">
    <source>
        <dbReference type="Pfam" id="PF01029"/>
    </source>
</evidence>
<dbReference type="NCBIfam" id="TIGR01951">
    <property type="entry name" value="nusB"/>
    <property type="match status" value="1"/>
</dbReference>
<feature type="domain" description="NusB/RsmB/TIM44" evidence="7">
    <location>
        <begin position="12"/>
        <end position="133"/>
    </location>
</feature>
<gene>
    <name evidence="6" type="primary">nusB</name>
    <name evidence="8" type="ORF">JOE69_000136</name>
</gene>
<accession>A0ABU1J6C1</accession>
<evidence type="ECO:0000256" key="1">
    <source>
        <dbReference type="ARBA" id="ARBA00005952"/>
    </source>
</evidence>
<evidence type="ECO:0000313" key="9">
    <source>
        <dbReference type="Proteomes" id="UP001185069"/>
    </source>
</evidence>
<dbReference type="Proteomes" id="UP001185069">
    <property type="component" value="Unassembled WGS sequence"/>
</dbReference>
<dbReference type="HAMAP" id="MF_00073">
    <property type="entry name" value="NusB"/>
    <property type="match status" value="1"/>
</dbReference>
<comment type="caution">
    <text evidence="8">The sequence shown here is derived from an EMBL/GenBank/DDBJ whole genome shotgun (WGS) entry which is preliminary data.</text>
</comment>
<keyword evidence="2 6" id="KW-0889">Transcription antitermination</keyword>
<dbReference type="InterPro" id="IPR011605">
    <property type="entry name" value="NusB_fam"/>
</dbReference>
<dbReference type="SUPFAM" id="SSF48013">
    <property type="entry name" value="NusB-like"/>
    <property type="match status" value="1"/>
</dbReference>
<keyword evidence="4 6" id="KW-0805">Transcription regulation</keyword>
<dbReference type="EMBL" id="JAVDQF010000001">
    <property type="protein sequence ID" value="MDR6267898.1"/>
    <property type="molecule type" value="Genomic_DNA"/>
</dbReference>
<dbReference type="Pfam" id="PF01029">
    <property type="entry name" value="NusB"/>
    <property type="match status" value="1"/>
</dbReference>
<organism evidence="8 9">
    <name type="scientific">Arthrobacter russicus</name>
    <dbReference type="NCBI Taxonomy" id="172040"/>
    <lineage>
        <taxon>Bacteria</taxon>
        <taxon>Bacillati</taxon>
        <taxon>Actinomycetota</taxon>
        <taxon>Actinomycetes</taxon>
        <taxon>Micrococcales</taxon>
        <taxon>Micrococcaceae</taxon>
        <taxon>Arthrobacter</taxon>
    </lineage>
</organism>
<dbReference type="InterPro" id="IPR006027">
    <property type="entry name" value="NusB_RsmB_TIM44"/>
</dbReference>
<evidence type="ECO:0000256" key="4">
    <source>
        <dbReference type="ARBA" id="ARBA00023015"/>
    </source>
</evidence>
<evidence type="ECO:0000256" key="2">
    <source>
        <dbReference type="ARBA" id="ARBA00022814"/>
    </source>
</evidence>
<keyword evidence="3 6" id="KW-0694">RNA-binding</keyword>
<dbReference type="RefSeq" id="WP_309795206.1">
    <property type="nucleotide sequence ID" value="NZ_BAAAHY010000006.1"/>
</dbReference>
<sequence length="142" mass="15843">MAEKSGTSARSKARRRALDILFETEQRPGNSADALQRRRDSTDQVINPYTVEILDGLAQKQEEIDEFLQTYAQGWTLERMPAVDLIVLRIGAWELLYNDDVPDAVAVSEAVELARTLSTDESPQFVNGLLGRLQALKPTLLA</sequence>
<name>A0ABU1J6C1_9MICC</name>
<proteinExistence type="inferred from homology"/>
<evidence type="ECO:0000256" key="5">
    <source>
        <dbReference type="ARBA" id="ARBA00023163"/>
    </source>
</evidence>
<comment type="function">
    <text evidence="6">Involved in transcription antitermination. Required for transcription of ribosomal RNA (rRNA) genes. Binds specifically to the boxA antiterminator sequence of the ribosomal RNA (rrn) operons.</text>
</comment>
<dbReference type="Gene3D" id="1.10.940.10">
    <property type="entry name" value="NusB-like"/>
    <property type="match status" value="1"/>
</dbReference>
<evidence type="ECO:0000256" key="3">
    <source>
        <dbReference type="ARBA" id="ARBA00022884"/>
    </source>
</evidence>
<reference evidence="8 9" key="1">
    <citation type="submission" date="2023-07" db="EMBL/GenBank/DDBJ databases">
        <title>Sequencing the genomes of 1000 actinobacteria strains.</title>
        <authorList>
            <person name="Klenk H.-P."/>
        </authorList>
    </citation>
    <scope>NUCLEOTIDE SEQUENCE [LARGE SCALE GENOMIC DNA]</scope>
    <source>
        <strain evidence="8 9">DSM 14555</strain>
    </source>
</reference>
<dbReference type="PANTHER" id="PTHR11078">
    <property type="entry name" value="N UTILIZATION SUBSTANCE PROTEIN B-RELATED"/>
    <property type="match status" value="1"/>
</dbReference>
<dbReference type="PANTHER" id="PTHR11078:SF3">
    <property type="entry name" value="ANTITERMINATION NUSB DOMAIN-CONTAINING PROTEIN"/>
    <property type="match status" value="1"/>
</dbReference>
<keyword evidence="5 6" id="KW-0804">Transcription</keyword>
<dbReference type="InterPro" id="IPR035926">
    <property type="entry name" value="NusB-like_sf"/>
</dbReference>
<protein>
    <recommendedName>
        <fullName evidence="6">Transcription antitermination protein NusB</fullName>
    </recommendedName>
    <alternativeName>
        <fullName evidence="6">Antitermination factor NusB</fullName>
    </alternativeName>
</protein>
<evidence type="ECO:0000313" key="8">
    <source>
        <dbReference type="EMBL" id="MDR6267898.1"/>
    </source>
</evidence>
<comment type="similarity">
    <text evidence="1 6">Belongs to the NusB family.</text>
</comment>
<evidence type="ECO:0000256" key="6">
    <source>
        <dbReference type="HAMAP-Rule" id="MF_00073"/>
    </source>
</evidence>
<keyword evidence="9" id="KW-1185">Reference proteome</keyword>